<reference evidence="1 2" key="1">
    <citation type="submission" date="2012-11" db="EMBL/GenBank/DDBJ databases">
        <title>The complete genome sequence of Corynebacterium maris Coryn-1 (=DSM 45190).</title>
        <authorList>
            <person name="Schaffert L."/>
            <person name="Albersmeier A."/>
            <person name="Kalinowski J."/>
            <person name="Ruckert C."/>
        </authorList>
    </citation>
    <scope>NUCLEOTIDE SEQUENCE [LARGE SCALE GENOMIC DNA]</scope>
    <source>
        <strain evidence="2">Coryn-1</strain>
    </source>
</reference>
<dbReference type="PANTHER" id="PTHR34724">
    <property type="entry name" value="OS12G0596101 PROTEIN"/>
    <property type="match status" value="1"/>
</dbReference>
<dbReference type="Proteomes" id="UP000015388">
    <property type="component" value="Chromosome"/>
</dbReference>
<dbReference type="EMBL" id="CP003924">
    <property type="protein sequence ID" value="AGS33891.1"/>
    <property type="molecule type" value="Genomic_DNA"/>
</dbReference>
<dbReference type="PATRIC" id="fig|1224163.3.peg.412"/>
<dbReference type="HOGENOM" id="CLU_175850_2_0_11"/>
<dbReference type="KEGG" id="cmd:B841_02040"/>
<name>S5TG31_9CORY</name>
<dbReference type="PANTHER" id="PTHR34724:SF2">
    <property type="entry name" value="OS12G0596101 PROTEIN"/>
    <property type="match status" value="1"/>
</dbReference>
<dbReference type="eggNOG" id="ENOG5033AJR">
    <property type="taxonomic scope" value="Bacteria"/>
</dbReference>
<evidence type="ECO:0000313" key="2">
    <source>
        <dbReference type="Proteomes" id="UP000015388"/>
    </source>
</evidence>
<accession>S5TG31</accession>
<protein>
    <submittedName>
        <fullName evidence="1">Uncharacterized protein</fullName>
    </submittedName>
</protein>
<gene>
    <name evidence="1" type="ORF">B841_02040</name>
</gene>
<dbReference type="AlphaFoldDB" id="S5TG31"/>
<dbReference type="STRING" id="1224163.B841_02040"/>
<organism evidence="1 2">
    <name type="scientific">Corynebacterium maris DSM 45190</name>
    <dbReference type="NCBI Taxonomy" id="1224163"/>
    <lineage>
        <taxon>Bacteria</taxon>
        <taxon>Bacillati</taxon>
        <taxon>Actinomycetota</taxon>
        <taxon>Actinomycetes</taxon>
        <taxon>Mycobacteriales</taxon>
        <taxon>Corynebacteriaceae</taxon>
        <taxon>Corynebacterium</taxon>
    </lineage>
</organism>
<keyword evidence="2" id="KW-1185">Reference proteome</keyword>
<evidence type="ECO:0000313" key="1">
    <source>
        <dbReference type="EMBL" id="AGS33891.1"/>
    </source>
</evidence>
<proteinExistence type="predicted"/>
<sequence>MCYPVTCATCAKTTWDGCGRHVDAVKATVPADQWCTCPRDAAPTPGLGAKLAGLFQR</sequence>
<dbReference type="RefSeq" id="WP_020933826.1">
    <property type="nucleotide sequence ID" value="NC_021915.1"/>
</dbReference>